<protein>
    <submittedName>
        <fullName evidence="9">Protein GCY</fullName>
    </submittedName>
</protein>
<dbReference type="eggNOG" id="KOG1577">
    <property type="taxonomic scope" value="Eukaryota"/>
</dbReference>
<dbReference type="Pfam" id="PF22725">
    <property type="entry name" value="GFO_IDH_MocA_C3"/>
    <property type="match status" value="1"/>
</dbReference>
<dbReference type="PANTHER" id="PTHR43827">
    <property type="entry name" value="2,5-DIKETO-D-GLUCONIC ACID REDUCTASE"/>
    <property type="match status" value="1"/>
</dbReference>
<dbReference type="InterPro" id="IPR020471">
    <property type="entry name" value="AKR"/>
</dbReference>
<dbReference type="STRING" id="1245745.A0A0A2W8D0"/>
<dbReference type="SUPFAM" id="SSF51430">
    <property type="entry name" value="NAD(P)-linked oxidoreductase"/>
    <property type="match status" value="1"/>
</dbReference>
<dbReference type="InterPro" id="IPR055170">
    <property type="entry name" value="GFO_IDH_MocA-like_dom"/>
</dbReference>
<sequence>MVALVAQDCYEAVIIGLGSRGQKTWFKSLRTSSKISVSAVCDSNAAVLDGFVSRYAETPAYSSLERLLEHHRPDFAIVCVPNKYHVPVIKHLEAARVPCLKEKPIAGTVEEFLLLCSLKTKIGVTFQRRWQPRYKHFSQLLAEIGRPLSVRATIVGHYDPPKDGWRVRHNVGTFILMSPQDDLGVHMLDVLVWLFGRPSSVFAHCLGDGQSSGRDRESHILMKWEKSELIGHLYVSEVALEKDEGLIVRGALGSLHLKGEEIILYDLGGRQTLQMSFQSSKQDVIVSMCQEFGDYISGKEHGYSTSISQVESTFLTTEAINSSFASHAAEKVAQSLRNGHQNGHKNGSENGIQNSHGNGYPNSASDTLDKERNRSNTTKSNSHSSEPHAIINGVSAKLSPQVNTAPTVFQLNNGCEMPGLGLGTRKPKRPNETYEAVKKALEVGYRHIDTAFRYNNEDQVGKAVRDSGLLRQAVWVTTKVDNSWHHRVAESVQISLARMGLKYIDLLLMHWPSPVDPDDTKKALPNWDFTMTWQDMQNEVQAGRVRAIGVSNFGIRNLRKLMSHPLCTTIPAVNQLELHPYCQSTRLVTFCREYGIHCIAYSPLAFGLPKLHDNPVLADICTRTGKTVQQVLIRWGLQRGTSVIPKSVSPERIAANFASLAWELTPEDHARICAIQGRCRVYPDDWLPARVFWEEDD</sequence>
<dbReference type="Proteomes" id="UP000030106">
    <property type="component" value="Unassembled WGS sequence"/>
</dbReference>
<evidence type="ECO:0000259" key="7">
    <source>
        <dbReference type="Pfam" id="PF01408"/>
    </source>
</evidence>
<feature type="domain" description="GFO/IDH/MocA-like oxidoreductase" evidence="8">
    <location>
        <begin position="143"/>
        <end position="255"/>
    </location>
</feature>
<organism evidence="9 10">
    <name type="scientific">Beauveria bassiana D1-5</name>
    <dbReference type="NCBI Taxonomy" id="1245745"/>
    <lineage>
        <taxon>Eukaryota</taxon>
        <taxon>Fungi</taxon>
        <taxon>Dikarya</taxon>
        <taxon>Ascomycota</taxon>
        <taxon>Pezizomycotina</taxon>
        <taxon>Sordariomycetes</taxon>
        <taxon>Hypocreomycetidae</taxon>
        <taxon>Hypocreales</taxon>
        <taxon>Cordycipitaceae</taxon>
        <taxon>Beauveria</taxon>
    </lineage>
</organism>
<dbReference type="InterPro" id="IPR036812">
    <property type="entry name" value="NAD(P)_OxRdtase_dom_sf"/>
</dbReference>
<dbReference type="AlphaFoldDB" id="A0A0A2W8D0"/>
<dbReference type="EMBL" id="ANFO01000483">
    <property type="protein sequence ID" value="KGQ09219.1"/>
    <property type="molecule type" value="Genomic_DNA"/>
</dbReference>
<dbReference type="Gene3D" id="3.20.20.100">
    <property type="entry name" value="NADP-dependent oxidoreductase domain"/>
    <property type="match status" value="1"/>
</dbReference>
<reference evidence="9 10" key="1">
    <citation type="submission" date="2012-10" db="EMBL/GenBank/DDBJ databases">
        <title>Genome sequencing and analysis of entomopathogenic fungi Beauveria bassiana D1-5.</title>
        <authorList>
            <person name="Li Q."/>
            <person name="Wang L."/>
            <person name="Zhang Z."/>
            <person name="Wang Q."/>
            <person name="Ren J."/>
            <person name="Wang M."/>
            <person name="Xu W."/>
            <person name="Wang J."/>
            <person name="Lu Y."/>
            <person name="Du Q."/>
            <person name="Sun Z."/>
        </authorList>
    </citation>
    <scope>NUCLEOTIDE SEQUENCE [LARGE SCALE GENOMIC DNA]</scope>
    <source>
        <strain evidence="9 10">D1-5</strain>
    </source>
</reference>
<dbReference type="HOGENOM" id="CLU_416264_0_0_1"/>
<feature type="compositionally biased region" description="Polar residues" evidence="5">
    <location>
        <begin position="338"/>
        <end position="366"/>
    </location>
</feature>
<dbReference type="PROSITE" id="PS00062">
    <property type="entry name" value="ALDOKETO_REDUCTASE_2"/>
    <property type="match status" value="1"/>
</dbReference>
<feature type="compositionally biased region" description="Polar residues" evidence="5">
    <location>
        <begin position="375"/>
        <end position="384"/>
    </location>
</feature>
<comment type="caution">
    <text evidence="9">The sequence shown here is derived from an EMBL/GenBank/DDBJ whole genome shotgun (WGS) entry which is preliminary data.</text>
</comment>
<dbReference type="Gene3D" id="3.40.50.720">
    <property type="entry name" value="NAD(P)-binding Rossmann-like Domain"/>
    <property type="match status" value="1"/>
</dbReference>
<feature type="domain" description="NADP-dependent oxidoreductase" evidence="6">
    <location>
        <begin position="423"/>
        <end position="675"/>
    </location>
</feature>
<dbReference type="PRINTS" id="PR00069">
    <property type="entry name" value="ALDKETRDTASE"/>
</dbReference>
<dbReference type="InterPro" id="IPR018170">
    <property type="entry name" value="Aldo/ket_reductase_CS"/>
</dbReference>
<dbReference type="Pfam" id="PF00248">
    <property type="entry name" value="Aldo_ket_red"/>
    <property type="match status" value="1"/>
</dbReference>
<dbReference type="GO" id="GO:0000166">
    <property type="term" value="F:nucleotide binding"/>
    <property type="evidence" value="ECO:0007669"/>
    <property type="project" value="InterPro"/>
</dbReference>
<comment type="similarity">
    <text evidence="2">Belongs to the Gfo/Idh/MocA family.</text>
</comment>
<dbReference type="OrthoDB" id="416253at2759"/>
<name>A0A0A2W8D0_BEABA</name>
<dbReference type="Gene3D" id="3.30.360.10">
    <property type="entry name" value="Dihydrodipicolinate Reductase, domain 2"/>
    <property type="match status" value="1"/>
</dbReference>
<dbReference type="Pfam" id="PF01408">
    <property type="entry name" value="GFO_IDH_MocA"/>
    <property type="match status" value="1"/>
</dbReference>
<evidence type="ECO:0000313" key="10">
    <source>
        <dbReference type="Proteomes" id="UP000030106"/>
    </source>
</evidence>
<dbReference type="GO" id="GO:0016616">
    <property type="term" value="F:oxidoreductase activity, acting on the CH-OH group of donors, NAD or NADP as acceptor"/>
    <property type="evidence" value="ECO:0007669"/>
    <property type="project" value="UniProtKB-ARBA"/>
</dbReference>
<evidence type="ECO:0000313" key="9">
    <source>
        <dbReference type="EMBL" id="KGQ09219.1"/>
    </source>
</evidence>
<keyword evidence="4" id="KW-0560">Oxidoreductase</keyword>
<feature type="domain" description="Gfo/Idh/MocA-like oxidoreductase N-terminal" evidence="7">
    <location>
        <begin position="12"/>
        <end position="125"/>
    </location>
</feature>
<dbReference type="PROSITE" id="PS00798">
    <property type="entry name" value="ALDOKETO_REDUCTASE_1"/>
    <property type="match status" value="1"/>
</dbReference>
<dbReference type="InterPro" id="IPR023210">
    <property type="entry name" value="NADP_OxRdtase_dom"/>
</dbReference>
<evidence type="ECO:0000256" key="1">
    <source>
        <dbReference type="ARBA" id="ARBA00007905"/>
    </source>
</evidence>
<dbReference type="PANTHER" id="PTHR43827:SF3">
    <property type="entry name" value="NADP-DEPENDENT OXIDOREDUCTASE DOMAIN-CONTAINING PROTEIN"/>
    <property type="match status" value="1"/>
</dbReference>
<gene>
    <name evidence="9" type="ORF">BBAD15_g5456</name>
</gene>
<evidence type="ECO:0000256" key="5">
    <source>
        <dbReference type="SAM" id="MobiDB-lite"/>
    </source>
</evidence>
<evidence type="ECO:0000256" key="2">
    <source>
        <dbReference type="ARBA" id="ARBA00010928"/>
    </source>
</evidence>
<feature type="region of interest" description="Disordered" evidence="5">
    <location>
        <begin position="338"/>
        <end position="388"/>
    </location>
</feature>
<dbReference type="SUPFAM" id="SSF55347">
    <property type="entry name" value="Glyceraldehyde-3-phosphate dehydrogenase-like, C-terminal domain"/>
    <property type="match status" value="1"/>
</dbReference>
<dbReference type="InterPro" id="IPR000683">
    <property type="entry name" value="Gfo/Idh/MocA-like_OxRdtase_N"/>
</dbReference>
<evidence type="ECO:0000256" key="4">
    <source>
        <dbReference type="ARBA" id="ARBA00023002"/>
    </source>
</evidence>
<evidence type="ECO:0000256" key="3">
    <source>
        <dbReference type="ARBA" id="ARBA00022857"/>
    </source>
</evidence>
<evidence type="ECO:0000259" key="6">
    <source>
        <dbReference type="Pfam" id="PF00248"/>
    </source>
</evidence>
<dbReference type="SUPFAM" id="SSF51735">
    <property type="entry name" value="NAD(P)-binding Rossmann-fold domains"/>
    <property type="match status" value="1"/>
</dbReference>
<dbReference type="InterPro" id="IPR036291">
    <property type="entry name" value="NAD(P)-bd_dom_sf"/>
</dbReference>
<accession>A0A0A2W8D0</accession>
<proteinExistence type="inferred from homology"/>
<evidence type="ECO:0000259" key="8">
    <source>
        <dbReference type="Pfam" id="PF22725"/>
    </source>
</evidence>
<dbReference type="FunFam" id="3.20.20.100:FF:000002">
    <property type="entry name" value="2,5-diketo-D-gluconic acid reductase A"/>
    <property type="match status" value="1"/>
</dbReference>
<keyword evidence="3" id="KW-0521">NADP</keyword>
<comment type="similarity">
    <text evidence="1">Belongs to the aldo/keto reductase family.</text>
</comment>